<name>A0A2G8K0N3_STIJA</name>
<dbReference type="SUPFAM" id="SSF48452">
    <property type="entry name" value="TPR-like"/>
    <property type="match status" value="1"/>
</dbReference>
<dbReference type="Gene3D" id="2.60.40.790">
    <property type="match status" value="1"/>
</dbReference>
<comment type="similarity">
    <text evidence="1">Belongs to the SGT1 family.</text>
</comment>
<dbReference type="FunFam" id="2.60.40.790:FF:000012">
    <property type="entry name" value="SGT1 homolog, MIS12 kinetochore complex assembly cochaperone"/>
    <property type="match status" value="1"/>
</dbReference>
<feature type="domain" description="CS" evidence="4">
    <location>
        <begin position="149"/>
        <end position="238"/>
    </location>
</feature>
<accession>A0A2G8K0N3</accession>
<dbReference type="Gene3D" id="1.25.40.10">
    <property type="entry name" value="Tetratricopeptide repeat domain"/>
    <property type="match status" value="1"/>
</dbReference>
<reference evidence="5 6" key="1">
    <citation type="journal article" date="2017" name="PLoS Biol.">
        <title>The sea cucumber genome provides insights into morphological evolution and visceral regeneration.</title>
        <authorList>
            <person name="Zhang X."/>
            <person name="Sun L."/>
            <person name="Yuan J."/>
            <person name="Sun Y."/>
            <person name="Gao Y."/>
            <person name="Zhang L."/>
            <person name="Li S."/>
            <person name="Dai H."/>
            <person name="Hamel J.F."/>
            <person name="Liu C."/>
            <person name="Yu Y."/>
            <person name="Liu S."/>
            <person name="Lin W."/>
            <person name="Guo K."/>
            <person name="Jin S."/>
            <person name="Xu P."/>
            <person name="Storey K.B."/>
            <person name="Huan P."/>
            <person name="Zhang T."/>
            <person name="Zhou Y."/>
            <person name="Zhang J."/>
            <person name="Lin C."/>
            <person name="Li X."/>
            <person name="Xing L."/>
            <person name="Huo D."/>
            <person name="Sun M."/>
            <person name="Wang L."/>
            <person name="Mercier A."/>
            <person name="Li F."/>
            <person name="Yang H."/>
            <person name="Xiang J."/>
        </authorList>
    </citation>
    <scope>NUCLEOTIDE SEQUENCE [LARGE SCALE GENOMIC DNA]</scope>
    <source>
        <strain evidence="5">Shaxun</strain>
        <tissue evidence="5">Muscle</tissue>
    </source>
</reference>
<proteinExistence type="inferred from homology"/>
<dbReference type="PROSITE" id="PS51203">
    <property type="entry name" value="CS"/>
    <property type="match status" value="1"/>
</dbReference>
<evidence type="ECO:0000256" key="2">
    <source>
        <dbReference type="SAM" id="MobiDB-lite"/>
    </source>
</evidence>
<feature type="region of interest" description="Disordered" evidence="2">
    <location>
        <begin position="245"/>
        <end position="267"/>
    </location>
</feature>
<dbReference type="GO" id="GO:0051087">
    <property type="term" value="F:protein-folding chaperone binding"/>
    <property type="evidence" value="ECO:0007669"/>
    <property type="project" value="InterPro"/>
</dbReference>
<evidence type="ECO:0000259" key="4">
    <source>
        <dbReference type="PROSITE" id="PS51203"/>
    </source>
</evidence>
<dbReference type="GO" id="GO:0005737">
    <property type="term" value="C:cytoplasm"/>
    <property type="evidence" value="ECO:0007669"/>
    <property type="project" value="UniProtKB-ARBA"/>
</dbReference>
<dbReference type="SUPFAM" id="SSF49764">
    <property type="entry name" value="HSP20-like chaperones"/>
    <property type="match status" value="1"/>
</dbReference>
<dbReference type="Pfam" id="PF13432">
    <property type="entry name" value="TPR_16"/>
    <property type="match status" value="1"/>
</dbReference>
<dbReference type="Pfam" id="PF05002">
    <property type="entry name" value="SGS"/>
    <property type="match status" value="1"/>
</dbReference>
<dbReference type="PANTHER" id="PTHR45862">
    <property type="entry name" value="PROTEIN SGT1 HOMOLOG"/>
    <property type="match status" value="1"/>
</dbReference>
<dbReference type="EMBL" id="MRZV01001008">
    <property type="protein sequence ID" value="PIK41554.1"/>
    <property type="molecule type" value="Genomic_DNA"/>
</dbReference>
<dbReference type="InterPro" id="IPR044563">
    <property type="entry name" value="Sgt1-like"/>
</dbReference>
<dbReference type="InterPro" id="IPR008978">
    <property type="entry name" value="HSP20-like_chaperone"/>
</dbReference>
<feature type="domain" description="SGS" evidence="3">
    <location>
        <begin position="256"/>
        <end position="341"/>
    </location>
</feature>
<evidence type="ECO:0000259" key="3">
    <source>
        <dbReference type="PROSITE" id="PS51048"/>
    </source>
</evidence>
<dbReference type="STRING" id="307972.A0A2G8K0N3"/>
<dbReference type="Pfam" id="PF04969">
    <property type="entry name" value="CS"/>
    <property type="match status" value="1"/>
</dbReference>
<keyword evidence="6" id="KW-1185">Reference proteome</keyword>
<evidence type="ECO:0000313" key="6">
    <source>
        <dbReference type="Proteomes" id="UP000230750"/>
    </source>
</evidence>
<comment type="caution">
    <text evidence="5">The sequence shown here is derived from an EMBL/GenBank/DDBJ whole genome shotgun (WGS) entry which is preliminary data.</text>
</comment>
<evidence type="ECO:0000313" key="5">
    <source>
        <dbReference type="EMBL" id="PIK41554.1"/>
    </source>
</evidence>
<evidence type="ECO:0000256" key="1">
    <source>
        <dbReference type="ARBA" id="ARBA00008509"/>
    </source>
</evidence>
<dbReference type="AlphaFoldDB" id="A0A2G8K0N3"/>
<protein>
    <submittedName>
        <fullName evidence="5">Putative suppressor of G2 allele of SKP1-like</fullName>
    </submittedName>
</protein>
<dbReference type="OrthoDB" id="1898560at2759"/>
<dbReference type="InterPro" id="IPR019734">
    <property type="entry name" value="TPR_rpt"/>
</dbReference>
<gene>
    <name evidence="5" type="ORF">BSL78_21581</name>
</gene>
<organism evidence="5 6">
    <name type="scientific">Stichopus japonicus</name>
    <name type="common">Sea cucumber</name>
    <dbReference type="NCBI Taxonomy" id="307972"/>
    <lineage>
        <taxon>Eukaryota</taxon>
        <taxon>Metazoa</taxon>
        <taxon>Echinodermata</taxon>
        <taxon>Eleutherozoa</taxon>
        <taxon>Echinozoa</taxon>
        <taxon>Holothuroidea</taxon>
        <taxon>Aspidochirotacea</taxon>
        <taxon>Aspidochirotida</taxon>
        <taxon>Stichopodidae</taxon>
        <taxon>Apostichopus</taxon>
    </lineage>
</organism>
<dbReference type="InterPro" id="IPR007699">
    <property type="entry name" value="SGS_dom"/>
</dbReference>
<sequence>MLLNLFYRKANEAFVDENYDEALKLYTAAIENDSTVAEYFVKRAQTYIKLAKYAEAEGDAGQARSLDPSSPKACLRQGVAQFHLEKYKDALASFQTGSQLDKADANFSQWIEKCKAKIPDDPEPTKQETAAETKQDTQPPAASIPQPPKEKQRYDWYQTESHVIITIMIKGCKRETVDINYNQHTFSATIKLPTGSDYSLELDLAHPVVPTHCVTRILSSKVECKLKKEEGIRWNKLEGDDSLAAASSVSKDDTHKHPTSSHYSRNWDKIAKEAEEEDKQDGVNDLFQKIYADGSDEVRKAMNKSFVESGGTVLSTNWKEIADKKTEMKPPDGMEWKNYET</sequence>
<dbReference type="InterPro" id="IPR007052">
    <property type="entry name" value="CS_dom"/>
</dbReference>
<dbReference type="SMART" id="SM00028">
    <property type="entry name" value="TPR"/>
    <property type="match status" value="3"/>
</dbReference>
<dbReference type="PROSITE" id="PS51048">
    <property type="entry name" value="SGS"/>
    <property type="match status" value="1"/>
</dbReference>
<feature type="compositionally biased region" description="Basic and acidic residues" evidence="2">
    <location>
        <begin position="118"/>
        <end position="135"/>
    </location>
</feature>
<dbReference type="InterPro" id="IPR011990">
    <property type="entry name" value="TPR-like_helical_dom_sf"/>
</dbReference>
<dbReference type="Proteomes" id="UP000230750">
    <property type="component" value="Unassembled WGS sequence"/>
</dbReference>
<feature type="region of interest" description="Disordered" evidence="2">
    <location>
        <begin position="118"/>
        <end position="153"/>
    </location>
</feature>